<evidence type="ECO:0008006" key="10">
    <source>
        <dbReference type="Google" id="ProtNLM"/>
    </source>
</evidence>
<dbReference type="Proteomes" id="UP001265746">
    <property type="component" value="Unassembled WGS sequence"/>
</dbReference>
<protein>
    <recommendedName>
        <fullName evidence="10">Hybrid signal transduction histidine kinase K</fullName>
    </recommendedName>
</protein>
<dbReference type="CDD" id="cd00082">
    <property type="entry name" value="HisKA"/>
    <property type="match status" value="1"/>
</dbReference>
<dbReference type="PANTHER" id="PTHR43719:SF30">
    <property type="entry name" value="TWO-COMPONENT SYSTEM RESPONSE REGULATOR"/>
    <property type="match status" value="1"/>
</dbReference>
<dbReference type="InterPro" id="IPR001789">
    <property type="entry name" value="Sig_transdc_resp-reg_receiver"/>
</dbReference>
<organism evidence="8 9">
    <name type="scientific">Phomopsis amygdali</name>
    <name type="common">Fusicoccum amygdali</name>
    <dbReference type="NCBI Taxonomy" id="1214568"/>
    <lineage>
        <taxon>Eukaryota</taxon>
        <taxon>Fungi</taxon>
        <taxon>Dikarya</taxon>
        <taxon>Ascomycota</taxon>
        <taxon>Pezizomycotina</taxon>
        <taxon>Sordariomycetes</taxon>
        <taxon>Sordariomycetidae</taxon>
        <taxon>Diaporthales</taxon>
        <taxon>Diaporthaceae</taxon>
        <taxon>Diaporthe</taxon>
    </lineage>
</organism>
<feature type="domain" description="PAC" evidence="7">
    <location>
        <begin position="988"/>
        <end position="1043"/>
    </location>
</feature>
<dbReference type="PROSITE" id="PS50109">
    <property type="entry name" value="HIS_KIN"/>
    <property type="match status" value="1"/>
</dbReference>
<feature type="region of interest" description="Disordered" evidence="3">
    <location>
        <begin position="156"/>
        <end position="254"/>
    </location>
</feature>
<keyword evidence="4" id="KW-0732">Signal</keyword>
<name>A0AAD9S3A9_PHOAM</name>
<accession>A0AAD9S3A9</accession>
<dbReference type="PROSITE" id="PS50110">
    <property type="entry name" value="RESPONSE_REGULATORY"/>
    <property type="match status" value="1"/>
</dbReference>
<proteinExistence type="predicted"/>
<dbReference type="InterPro" id="IPR050956">
    <property type="entry name" value="2C_system_His_kinase"/>
</dbReference>
<dbReference type="InterPro" id="IPR058846">
    <property type="entry name" value="PAS-like"/>
</dbReference>
<dbReference type="InterPro" id="IPR005467">
    <property type="entry name" value="His_kinase_dom"/>
</dbReference>
<feature type="compositionally biased region" description="Polar residues" evidence="3">
    <location>
        <begin position="227"/>
        <end position="242"/>
    </location>
</feature>
<dbReference type="SMART" id="SM00388">
    <property type="entry name" value="HisKA"/>
    <property type="match status" value="1"/>
</dbReference>
<keyword evidence="9" id="KW-1185">Reference proteome</keyword>
<dbReference type="Gene3D" id="3.30.565.10">
    <property type="entry name" value="Histidine kinase-like ATPase, C-terminal domain"/>
    <property type="match status" value="1"/>
</dbReference>
<feature type="modified residue" description="4-aspartylphosphate" evidence="2">
    <location>
        <position position="1439"/>
    </location>
</feature>
<comment type="caution">
    <text evidence="8">The sequence shown here is derived from an EMBL/GenBank/DDBJ whole genome shotgun (WGS) entry which is preliminary data.</text>
</comment>
<evidence type="ECO:0000256" key="2">
    <source>
        <dbReference type="PROSITE-ProRule" id="PRU00169"/>
    </source>
</evidence>
<dbReference type="Pfam" id="PF08448">
    <property type="entry name" value="PAS_4"/>
    <property type="match status" value="1"/>
</dbReference>
<feature type="domain" description="Histidine kinase" evidence="5">
    <location>
        <begin position="1061"/>
        <end position="1334"/>
    </location>
</feature>
<dbReference type="InterPro" id="IPR013656">
    <property type="entry name" value="PAS_4"/>
</dbReference>
<dbReference type="SUPFAM" id="SSF55874">
    <property type="entry name" value="ATPase domain of HSP90 chaperone/DNA topoisomerase II/histidine kinase"/>
    <property type="match status" value="1"/>
</dbReference>
<dbReference type="SMART" id="SM00387">
    <property type="entry name" value="HATPase_c"/>
    <property type="match status" value="1"/>
</dbReference>
<dbReference type="InterPro" id="IPR003661">
    <property type="entry name" value="HisK_dim/P_dom"/>
</dbReference>
<evidence type="ECO:0000313" key="9">
    <source>
        <dbReference type="Proteomes" id="UP001265746"/>
    </source>
</evidence>
<dbReference type="Pfam" id="PF02518">
    <property type="entry name" value="HATPase_c"/>
    <property type="match status" value="1"/>
</dbReference>
<dbReference type="InterPro" id="IPR000700">
    <property type="entry name" value="PAS-assoc_C"/>
</dbReference>
<evidence type="ECO:0000259" key="6">
    <source>
        <dbReference type="PROSITE" id="PS50110"/>
    </source>
</evidence>
<gene>
    <name evidence="8" type="ORF">N8I77_011746</name>
</gene>
<dbReference type="PROSITE" id="PS50113">
    <property type="entry name" value="PAC"/>
    <property type="match status" value="1"/>
</dbReference>
<feature type="region of interest" description="Disordered" evidence="3">
    <location>
        <begin position="446"/>
        <end position="466"/>
    </location>
</feature>
<dbReference type="PANTHER" id="PTHR43719">
    <property type="entry name" value="TWO-COMPONENT HISTIDINE KINASE"/>
    <property type="match status" value="1"/>
</dbReference>
<dbReference type="Gene3D" id="3.40.50.2300">
    <property type="match status" value="1"/>
</dbReference>
<sequence>MAWISALLSLPSVSSPSFMTLEPNTSLRKSALAIDNQADRPTVASTTAPHNHLSGSFSSSSRLPAIPPGPVTGILATPPHSYPQQPPLGASRSCHPSEEAIRLAAQLVTGRGFDISRYGLTAATAAVRDHSGVDVVASSVNGLPSPSFTLAAPPFRKPAHTWKPPDSQGFVRPSIKPRPAKRPLEQGSVDNAFIVPAAKKPRRLPPGSLDLPKVAPPRTPEDLPLSNGVSPLFFSSNSSTKHMTGRPPSFSTPEPSVAMLNRLRDDQGTVRTVRLPRGQVSAVSPARGQSMSTPGSGGSTESQSSRGLDSRLMSSELQDLQGVGVIELLDHDERPTFIIDLMDASNFGPGPLKIAWRNASLRAATGVNELISRSPEGSIEFSRFKAWAVSFVKEKRSMDVCLPSLSYGGISWTCSTLRNRFRFVSGNSAAVSITPTSPAPIARASSILEQRSQGPTPFRESQTPGRERALSDLDYFGDADPEQGLAAARRAHSEPRDLRDLRPDTPVLPDDAADMNDPLAALEQASFDWTRIVDTSSMPPHLQFARSRNWEATPLGPIESWPADLRIMSNMIMGSPHPAAMYWGTDYTAIYNEAYIDLAGNKHPKLMGQSYKEAWAEIWDEIKPVFDAAWNHGQATMKHDDRLFLNRNGFLEETFFNWSIVPLLGGDGSVVALYNPAFENTRRKVNERRMLTLREIGERTALARNVGGFWRQVHKSMEYNEWDIPFALIYSVTEDSESEVSSMHSGSVFNPPQISLEGSIGIPADHPAATPSIDLRTSEEGFAPYMRRSMAQPTVPIVLSKDDGTLPHSLIEGIQWRGFGDPSRNIVVFPVHPTTGESVVGFVVVGVNPRRPYNDDYRLFINLMSRQLATSMASVVLFEEEIKRGQQAARLAALDRQQLSLQLRLRTQEAVESEYKFTRMAEFAPVGIFIANAEGEINFCNDSWWEISRHPRTVNSINTWKESVLPEDRPAVEAAWRKLINEKVSIVQELRFKASREVNGHRIETWALMSAYPEKNNEGAVKAIFGVITDISQQKWAEAFQNQRREEAVELKRQQENFIDMTSHEMRNPLSALCQCADEIIGSIAAYRKSEPEIAERLGKMLDTCLEAANTISLCSNHQKRIVDDVLTLSRLDSRMVEVTPTVVSPVEVIQTSLKMFDTELASNNIKAEFRIDQSYRDMGIELARLDPARLQQIIINLLTNAIKFIQKQEERSIVITLAASKDACQTQICGIEFFHEGTESDRDITDNPDWGHGEKFNLQICVADTGPGLTDEERSMLFQRFRQTSPRTHVEYGGSGLGLFISRMLTELQGGQIGVVSEKGVGSTFAFYIKSRKAVEPQLPSPSAHRDAADLIAIQPSIDPRTIDVLVVEDNQVNQKVLGRLLKNLGFKAHLANHGGEAIQKLRRSKHWDHEAGIAEGYGPGDLDAGEDTINVSIILMDLEMPVMDGTTCARTIRELERQGVLMTRIPIIAVTAYVRPEQIGDAKASGMDDVVSKPFRAHELAPKIMELLMNPPTGHTPYSPLSLASPGTECG</sequence>
<feature type="signal peptide" evidence="4">
    <location>
        <begin position="1"/>
        <end position="16"/>
    </location>
</feature>
<evidence type="ECO:0000256" key="1">
    <source>
        <dbReference type="ARBA" id="ARBA00022553"/>
    </source>
</evidence>
<evidence type="ECO:0000313" key="8">
    <source>
        <dbReference type="EMBL" id="KAK2598325.1"/>
    </source>
</evidence>
<dbReference type="InterPro" id="IPR036890">
    <property type="entry name" value="HATPase_C_sf"/>
</dbReference>
<dbReference type="Pfam" id="PF26131">
    <property type="entry name" value="PAS-like"/>
    <property type="match status" value="1"/>
</dbReference>
<dbReference type="PRINTS" id="PR00344">
    <property type="entry name" value="BCTRLSENSOR"/>
</dbReference>
<evidence type="ECO:0000256" key="4">
    <source>
        <dbReference type="SAM" id="SignalP"/>
    </source>
</evidence>
<dbReference type="EMBL" id="JAUJFL010000008">
    <property type="protein sequence ID" value="KAK2598325.1"/>
    <property type="molecule type" value="Genomic_DNA"/>
</dbReference>
<keyword evidence="1 2" id="KW-0597">Phosphoprotein</keyword>
<evidence type="ECO:0000259" key="5">
    <source>
        <dbReference type="PROSITE" id="PS50109"/>
    </source>
</evidence>
<dbReference type="InterPro" id="IPR000014">
    <property type="entry name" value="PAS"/>
</dbReference>
<feature type="chain" id="PRO_5041912782" description="Hybrid signal transduction histidine kinase K" evidence="4">
    <location>
        <begin position="17"/>
        <end position="1533"/>
    </location>
</feature>
<dbReference type="InterPro" id="IPR004358">
    <property type="entry name" value="Sig_transdc_His_kin-like_C"/>
</dbReference>
<dbReference type="InterPro" id="IPR011006">
    <property type="entry name" value="CheY-like_superfamily"/>
</dbReference>
<dbReference type="SUPFAM" id="SSF47384">
    <property type="entry name" value="Homodimeric domain of signal transducing histidine kinase"/>
    <property type="match status" value="1"/>
</dbReference>
<dbReference type="InterPro" id="IPR036097">
    <property type="entry name" value="HisK_dim/P_sf"/>
</dbReference>
<dbReference type="Gene3D" id="1.10.287.130">
    <property type="match status" value="1"/>
</dbReference>
<evidence type="ECO:0000259" key="7">
    <source>
        <dbReference type="PROSITE" id="PS50113"/>
    </source>
</evidence>
<feature type="compositionally biased region" description="Polar residues" evidence="3">
    <location>
        <begin position="287"/>
        <end position="310"/>
    </location>
</feature>
<dbReference type="InterPro" id="IPR035965">
    <property type="entry name" value="PAS-like_dom_sf"/>
</dbReference>
<feature type="compositionally biased region" description="Polar residues" evidence="3">
    <location>
        <begin position="447"/>
        <end position="464"/>
    </location>
</feature>
<dbReference type="CDD" id="cd17546">
    <property type="entry name" value="REC_hyHK_CKI1_RcsC-like"/>
    <property type="match status" value="1"/>
</dbReference>
<dbReference type="SUPFAM" id="SSF52172">
    <property type="entry name" value="CheY-like"/>
    <property type="match status" value="1"/>
</dbReference>
<dbReference type="InterPro" id="IPR003594">
    <property type="entry name" value="HATPase_dom"/>
</dbReference>
<dbReference type="Pfam" id="PF00072">
    <property type="entry name" value="Response_reg"/>
    <property type="match status" value="1"/>
</dbReference>
<dbReference type="Gene3D" id="3.30.450.20">
    <property type="entry name" value="PAS domain"/>
    <property type="match status" value="2"/>
</dbReference>
<dbReference type="GO" id="GO:0000155">
    <property type="term" value="F:phosphorelay sensor kinase activity"/>
    <property type="evidence" value="ECO:0007669"/>
    <property type="project" value="InterPro"/>
</dbReference>
<dbReference type="SUPFAM" id="SSF55785">
    <property type="entry name" value="PYP-like sensor domain (PAS domain)"/>
    <property type="match status" value="1"/>
</dbReference>
<evidence type="ECO:0000256" key="3">
    <source>
        <dbReference type="SAM" id="MobiDB-lite"/>
    </source>
</evidence>
<feature type="domain" description="Response regulatory" evidence="6">
    <location>
        <begin position="1365"/>
        <end position="1510"/>
    </location>
</feature>
<dbReference type="SMART" id="SM00448">
    <property type="entry name" value="REC"/>
    <property type="match status" value="1"/>
</dbReference>
<reference evidence="8" key="1">
    <citation type="submission" date="2023-06" db="EMBL/GenBank/DDBJ databases">
        <authorList>
            <person name="Noh H."/>
        </authorList>
    </citation>
    <scope>NUCLEOTIDE SEQUENCE</scope>
    <source>
        <strain evidence="8">DUCC20226</strain>
    </source>
</reference>
<feature type="region of interest" description="Disordered" evidence="3">
    <location>
        <begin position="41"/>
        <end position="63"/>
    </location>
</feature>
<dbReference type="CDD" id="cd00130">
    <property type="entry name" value="PAS"/>
    <property type="match status" value="1"/>
</dbReference>
<feature type="region of interest" description="Disordered" evidence="3">
    <location>
        <begin position="267"/>
        <end position="310"/>
    </location>
</feature>